<dbReference type="SUPFAM" id="SSF55298">
    <property type="entry name" value="YjgF-like"/>
    <property type="match status" value="1"/>
</dbReference>
<dbReference type="PANTHER" id="PTHR43857:SF1">
    <property type="entry name" value="YJGH FAMILY PROTEIN"/>
    <property type="match status" value="1"/>
</dbReference>
<dbReference type="OrthoDB" id="9803101at2"/>
<organism evidence="1 2">
    <name type="scientific">Exilibacterium tricleocarpae</name>
    <dbReference type="NCBI Taxonomy" id="2591008"/>
    <lineage>
        <taxon>Bacteria</taxon>
        <taxon>Pseudomonadati</taxon>
        <taxon>Pseudomonadota</taxon>
        <taxon>Gammaproteobacteria</taxon>
        <taxon>Cellvibrionales</taxon>
        <taxon>Cellvibrionaceae</taxon>
        <taxon>Exilibacterium</taxon>
    </lineage>
</organism>
<evidence type="ECO:0000313" key="2">
    <source>
        <dbReference type="Proteomes" id="UP000319732"/>
    </source>
</evidence>
<dbReference type="AlphaFoldDB" id="A0A545TLS5"/>
<dbReference type="EMBL" id="VHSG01000013">
    <property type="protein sequence ID" value="TQV78190.1"/>
    <property type="molecule type" value="Genomic_DNA"/>
</dbReference>
<comment type="caution">
    <text evidence="1">The sequence shown here is derived from an EMBL/GenBank/DDBJ whole genome shotgun (WGS) entry which is preliminary data.</text>
</comment>
<accession>A0A545TLS5</accession>
<dbReference type="PANTHER" id="PTHR43857">
    <property type="entry name" value="BLR7761 PROTEIN"/>
    <property type="match status" value="1"/>
</dbReference>
<protein>
    <submittedName>
        <fullName evidence="1">RidA family protein</fullName>
    </submittedName>
</protein>
<dbReference type="Proteomes" id="UP000319732">
    <property type="component" value="Unassembled WGS sequence"/>
</dbReference>
<gene>
    <name evidence="1" type="ORF">FKG94_14055</name>
</gene>
<sequence>MRTRVSSGSPLEESIGFSRACRVGNIISVAGTAPIENGETVYIDDVYGQTRHCLALSIRAIEQAGGQSKDIIRTRIMLTDISRWAEAAKAHGELFAEIRPACTFVEVSRFIEPTWLVETEMDCVLE</sequence>
<keyword evidence="2" id="KW-1185">Reference proteome</keyword>
<proteinExistence type="predicted"/>
<name>A0A545TLS5_9GAMM</name>
<dbReference type="RefSeq" id="WP_142904970.1">
    <property type="nucleotide sequence ID" value="NZ_ML660094.1"/>
</dbReference>
<dbReference type="CDD" id="cd06154">
    <property type="entry name" value="YjgF_YER057c_UK114_like_6"/>
    <property type="match status" value="1"/>
</dbReference>
<evidence type="ECO:0000313" key="1">
    <source>
        <dbReference type="EMBL" id="TQV78190.1"/>
    </source>
</evidence>
<dbReference type="InterPro" id="IPR035959">
    <property type="entry name" value="RutC-like_sf"/>
</dbReference>
<dbReference type="InterPro" id="IPR006175">
    <property type="entry name" value="YjgF/YER057c/UK114"/>
</dbReference>
<reference evidence="1 2" key="1">
    <citation type="submission" date="2019-06" db="EMBL/GenBank/DDBJ databases">
        <title>Whole genome sequence for Cellvibrionaceae sp. R142.</title>
        <authorList>
            <person name="Wang G."/>
        </authorList>
    </citation>
    <scope>NUCLEOTIDE SEQUENCE [LARGE SCALE GENOMIC DNA]</scope>
    <source>
        <strain evidence="1 2">R142</strain>
    </source>
</reference>
<dbReference type="Pfam" id="PF01042">
    <property type="entry name" value="Ribonuc_L-PSP"/>
    <property type="match status" value="1"/>
</dbReference>
<dbReference type="Gene3D" id="3.30.1330.40">
    <property type="entry name" value="RutC-like"/>
    <property type="match status" value="1"/>
</dbReference>